<evidence type="ECO:0000313" key="6">
    <source>
        <dbReference type="Proteomes" id="UP001501594"/>
    </source>
</evidence>
<keyword evidence="3 4" id="KW-0704">Schiff base</keyword>
<evidence type="ECO:0000256" key="2">
    <source>
        <dbReference type="ARBA" id="ARBA00023239"/>
    </source>
</evidence>
<evidence type="ECO:0000256" key="4">
    <source>
        <dbReference type="HAMAP-Rule" id="MF_00214"/>
    </source>
</evidence>
<dbReference type="HAMAP" id="MF_00214">
    <property type="entry name" value="AroD"/>
    <property type="match status" value="1"/>
</dbReference>
<feature type="active site" description="Proton donor/acceptor" evidence="4">
    <location>
        <position position="148"/>
    </location>
</feature>
<comment type="caution">
    <text evidence="5">The sequence shown here is derived from an EMBL/GenBank/DDBJ whole genome shotgun (WGS) entry which is preliminary data.</text>
</comment>
<keyword evidence="4" id="KW-0057">Aromatic amino acid biosynthesis</keyword>
<protein>
    <recommendedName>
        <fullName evidence="4">3-dehydroquinate dehydratase</fullName>
        <shortName evidence="4">3-dehydroquinase</shortName>
        <ecNumber evidence="4">4.2.1.10</ecNumber>
    </recommendedName>
    <alternativeName>
        <fullName evidence="4">Type I DHQase</fullName>
    </alternativeName>
    <alternativeName>
        <fullName evidence="4">Type I dehydroquinase</fullName>
        <shortName evidence="4">DHQ1</shortName>
    </alternativeName>
</protein>
<comment type="function">
    <text evidence="4">Involved in the third step of the chorismate pathway, which leads to the biosynthesis of aromatic amino acids. Catalyzes the cis-dehydration of 3-dehydroquinate (DHQ) and introduces the first double bond of the aromatic ring to yield 3-dehydroshikimate.</text>
</comment>
<comment type="subunit">
    <text evidence="4">Homodimer.</text>
</comment>
<dbReference type="NCBIfam" id="TIGR01093">
    <property type="entry name" value="aroD"/>
    <property type="match status" value="1"/>
</dbReference>
<dbReference type="Proteomes" id="UP001501594">
    <property type="component" value="Unassembled WGS sequence"/>
</dbReference>
<comment type="pathway">
    <text evidence="4">Metabolic intermediate biosynthesis; chorismate biosynthesis; chorismate from D-erythrose 4-phosphate and phosphoenolpyruvate: step 3/7.</text>
</comment>
<dbReference type="EC" id="4.2.1.10" evidence="4"/>
<reference evidence="6" key="1">
    <citation type="journal article" date="2019" name="Int. J. Syst. Evol. Microbiol.">
        <title>The Global Catalogue of Microorganisms (GCM) 10K type strain sequencing project: providing services to taxonomists for standard genome sequencing and annotation.</title>
        <authorList>
            <consortium name="The Broad Institute Genomics Platform"/>
            <consortium name="The Broad Institute Genome Sequencing Center for Infectious Disease"/>
            <person name="Wu L."/>
            <person name="Ma J."/>
        </authorList>
    </citation>
    <scope>NUCLEOTIDE SEQUENCE [LARGE SCALE GENOMIC DNA]</scope>
    <source>
        <strain evidence="6">JCM 17442</strain>
    </source>
</reference>
<comment type="similarity">
    <text evidence="4">Belongs to the type-I 3-dehydroquinase family.</text>
</comment>
<feature type="active site" description="Schiff-base intermediate with substrate" evidence="4">
    <location>
        <position position="175"/>
    </location>
</feature>
<keyword evidence="2 4" id="KW-0456">Lyase</keyword>
<dbReference type="Gene3D" id="3.20.20.70">
    <property type="entry name" value="Aldolase class I"/>
    <property type="match status" value="1"/>
</dbReference>
<dbReference type="Pfam" id="PF01487">
    <property type="entry name" value="DHquinase_I"/>
    <property type="match status" value="1"/>
</dbReference>
<feature type="binding site" evidence="4">
    <location>
        <position position="87"/>
    </location>
    <ligand>
        <name>3-dehydroquinate</name>
        <dbReference type="ChEBI" id="CHEBI:32364"/>
    </ligand>
</feature>
<comment type="catalytic activity">
    <reaction evidence="1 4">
        <text>3-dehydroquinate = 3-dehydroshikimate + H2O</text>
        <dbReference type="Rhea" id="RHEA:21096"/>
        <dbReference type="ChEBI" id="CHEBI:15377"/>
        <dbReference type="ChEBI" id="CHEBI:16630"/>
        <dbReference type="ChEBI" id="CHEBI:32364"/>
        <dbReference type="EC" id="4.2.1.10"/>
    </reaction>
</comment>
<feature type="binding site" evidence="4">
    <location>
        <position position="217"/>
    </location>
    <ligand>
        <name>3-dehydroquinate</name>
        <dbReference type="ChEBI" id="CHEBI:32364"/>
    </ligand>
</feature>
<feature type="binding site" evidence="4">
    <location>
        <position position="240"/>
    </location>
    <ligand>
        <name>3-dehydroquinate</name>
        <dbReference type="ChEBI" id="CHEBI:32364"/>
    </ligand>
</feature>
<keyword evidence="4" id="KW-0028">Amino-acid biosynthesis</keyword>
<organism evidence="5 6">
    <name type="scientific">Frondihabitans peucedani</name>
    <dbReference type="NCBI Taxonomy" id="598626"/>
    <lineage>
        <taxon>Bacteria</taxon>
        <taxon>Bacillati</taxon>
        <taxon>Actinomycetota</taxon>
        <taxon>Actinomycetes</taxon>
        <taxon>Micrococcales</taxon>
        <taxon>Microbacteriaceae</taxon>
        <taxon>Frondihabitans</taxon>
    </lineage>
</organism>
<dbReference type="PANTHER" id="PTHR43699">
    <property type="entry name" value="3-DEHYDROQUINATE DEHYDRATASE"/>
    <property type="match status" value="1"/>
</dbReference>
<proteinExistence type="inferred from homology"/>
<gene>
    <name evidence="4 5" type="primary">aroD</name>
    <name evidence="5" type="ORF">GCM10022256_13570</name>
</gene>
<dbReference type="CDD" id="cd00502">
    <property type="entry name" value="DHQase_I"/>
    <property type="match status" value="1"/>
</dbReference>
<name>A0ABP8E0L2_9MICO</name>
<sequence>MTETFRPAVIRGVEFGPGRPKICVPLTGSTVEELRDGVAALDGSFVDLVELRADHFDDVDDIDEVLRATETVRESLPDEIPLLFTFRSKPEGGQRDIDPVAYERLLLTTVRSGAIDAVDVEMFTELASLERLVNGAHERGVAVIMSSHDFQHTPPLEQIVARLRLQQDLGADIVKIAVMPEAPSDVLTLLQATGVFAEKATRPAMTMSMGPLGVVTRLAGETFGSCATFGSVGEASAPGQVEARSLRVTLDLLHDAQVG</sequence>
<feature type="binding site" evidence="4">
    <location>
        <begin position="50"/>
        <end position="52"/>
    </location>
    <ligand>
        <name>3-dehydroquinate</name>
        <dbReference type="ChEBI" id="CHEBI:32364"/>
    </ligand>
</feature>
<dbReference type="PANTHER" id="PTHR43699:SF1">
    <property type="entry name" value="3-DEHYDROQUINATE DEHYDRATASE"/>
    <property type="match status" value="1"/>
</dbReference>
<evidence type="ECO:0000313" key="5">
    <source>
        <dbReference type="EMBL" id="GAA4265745.1"/>
    </source>
</evidence>
<evidence type="ECO:0000256" key="1">
    <source>
        <dbReference type="ARBA" id="ARBA00001864"/>
    </source>
</evidence>
<dbReference type="InterPro" id="IPR013785">
    <property type="entry name" value="Aldolase_TIM"/>
</dbReference>
<feature type="binding site" evidence="4">
    <location>
        <position position="236"/>
    </location>
    <ligand>
        <name>3-dehydroquinate</name>
        <dbReference type="ChEBI" id="CHEBI:32364"/>
    </ligand>
</feature>
<dbReference type="InterPro" id="IPR001381">
    <property type="entry name" value="DHquinase_I"/>
</dbReference>
<comment type="caution">
    <text evidence="4">Lacks conserved residue(s) required for the propagation of feature annotation.</text>
</comment>
<dbReference type="EMBL" id="BAABAU010000001">
    <property type="protein sequence ID" value="GAA4265745.1"/>
    <property type="molecule type" value="Genomic_DNA"/>
</dbReference>
<dbReference type="SUPFAM" id="SSF51569">
    <property type="entry name" value="Aldolase"/>
    <property type="match status" value="1"/>
</dbReference>
<evidence type="ECO:0000256" key="3">
    <source>
        <dbReference type="ARBA" id="ARBA00023270"/>
    </source>
</evidence>
<accession>A0ABP8E0L2</accession>
<dbReference type="InterPro" id="IPR050146">
    <property type="entry name" value="Type-I_3-dehydroquinase"/>
</dbReference>
<keyword evidence="6" id="KW-1185">Reference proteome</keyword>
<dbReference type="RefSeq" id="WP_344794375.1">
    <property type="nucleotide sequence ID" value="NZ_BAABAU010000001.1"/>
</dbReference>